<dbReference type="GO" id="GO:0006565">
    <property type="term" value="P:L-serine catabolic process"/>
    <property type="evidence" value="ECO:0007669"/>
    <property type="project" value="TreeGrafter"/>
</dbReference>
<evidence type="ECO:0000256" key="2">
    <source>
        <dbReference type="ARBA" id="ARBA00010869"/>
    </source>
</evidence>
<dbReference type="CDD" id="cd01562">
    <property type="entry name" value="Thr-dehyd"/>
    <property type="match status" value="1"/>
</dbReference>
<comment type="similarity">
    <text evidence="2">Belongs to the serine/threonine dehydratase family.</text>
</comment>
<dbReference type="GO" id="GO:0003941">
    <property type="term" value="F:L-serine ammonia-lyase activity"/>
    <property type="evidence" value="ECO:0007669"/>
    <property type="project" value="TreeGrafter"/>
</dbReference>
<dbReference type="PANTHER" id="PTHR48078">
    <property type="entry name" value="THREONINE DEHYDRATASE, MITOCHONDRIAL-RELATED"/>
    <property type="match status" value="1"/>
</dbReference>
<evidence type="ECO:0000313" key="7">
    <source>
        <dbReference type="Proteomes" id="UP000198460"/>
    </source>
</evidence>
<dbReference type="InterPro" id="IPR036052">
    <property type="entry name" value="TrpB-like_PALP_sf"/>
</dbReference>
<evidence type="ECO:0000256" key="1">
    <source>
        <dbReference type="ARBA" id="ARBA00001933"/>
    </source>
</evidence>
<name>A0A238GZM9_9BURK</name>
<dbReference type="EC" id="4.2.-.-" evidence="6"/>
<comment type="cofactor">
    <cofactor evidence="1">
        <name>pyridoxal 5'-phosphate</name>
        <dbReference type="ChEBI" id="CHEBI:597326"/>
    </cofactor>
</comment>
<keyword evidence="3" id="KW-0663">Pyridoxal phosphate</keyword>
<dbReference type="FunFam" id="3.40.50.1100:FF:000005">
    <property type="entry name" value="Threonine dehydratase catabolic"/>
    <property type="match status" value="1"/>
</dbReference>
<dbReference type="AlphaFoldDB" id="A0A238GZM9"/>
<dbReference type="InterPro" id="IPR050147">
    <property type="entry name" value="Ser/Thr_Dehydratase"/>
</dbReference>
<dbReference type="EMBL" id="FXAN01000025">
    <property type="protein sequence ID" value="SMF98431.1"/>
    <property type="molecule type" value="Genomic_DNA"/>
</dbReference>
<proteinExistence type="inferred from homology"/>
<protein>
    <submittedName>
        <fullName evidence="6">Putative amino-acid dehydratase</fullName>
        <ecNumber evidence="6">4.2.-.-</ecNumber>
    </submittedName>
</protein>
<dbReference type="GO" id="GO:0030170">
    <property type="term" value="F:pyridoxal phosphate binding"/>
    <property type="evidence" value="ECO:0007669"/>
    <property type="project" value="InterPro"/>
</dbReference>
<evidence type="ECO:0000259" key="5">
    <source>
        <dbReference type="Pfam" id="PF00291"/>
    </source>
</evidence>
<dbReference type="SUPFAM" id="SSF53686">
    <property type="entry name" value="Tryptophan synthase beta subunit-like PLP-dependent enzymes"/>
    <property type="match status" value="1"/>
</dbReference>
<dbReference type="Gene3D" id="3.40.50.1100">
    <property type="match status" value="2"/>
</dbReference>
<sequence>MRPPRASRGRTDDRRRSFASVAARFASFALLDPRKPMSTSTHRPEHLTINGEPVPTLDEIAAQHFALTPWVTRTPVFERADLPTLEGTHVNFKLELLQASGSFKARGAFTNLLALGAERKSVGVTCVSAGNHAAAVAYAAMRLGTSAKVVMFNSANPARVALCRQYRAEIVMASSPADAFETVRRIEADEGRFFVHPFNGYHTVLGTATLGYEWATQTPDLDAVIVPIGGGGLAAGVSTALRLANPHVHVYGVEPEGADAMSRSFAANHPVEMGAMRTIADSLMAPHTEEYSYELCRRHVDRIVTVSDDALRNAMRYLFAHLKSAVEPAGAAATAALLGPLREALQGKRVGVLLSGTNIDAATLGTHLEQQPTPRT</sequence>
<dbReference type="Proteomes" id="UP000198460">
    <property type="component" value="Unassembled WGS sequence"/>
</dbReference>
<dbReference type="GO" id="GO:0006567">
    <property type="term" value="P:L-threonine catabolic process"/>
    <property type="evidence" value="ECO:0007669"/>
    <property type="project" value="TreeGrafter"/>
</dbReference>
<keyword evidence="4 6" id="KW-0456">Lyase</keyword>
<accession>A0A238GZM9</accession>
<evidence type="ECO:0000256" key="4">
    <source>
        <dbReference type="ARBA" id="ARBA00023239"/>
    </source>
</evidence>
<dbReference type="InterPro" id="IPR000634">
    <property type="entry name" value="Ser/Thr_deHydtase_PyrdxlP-BS"/>
</dbReference>
<evidence type="ECO:0000256" key="3">
    <source>
        <dbReference type="ARBA" id="ARBA00022898"/>
    </source>
</evidence>
<dbReference type="PANTHER" id="PTHR48078:SF6">
    <property type="entry name" value="L-THREONINE DEHYDRATASE CATABOLIC TDCB"/>
    <property type="match status" value="1"/>
</dbReference>
<evidence type="ECO:0000313" key="6">
    <source>
        <dbReference type="EMBL" id="SMF98431.1"/>
    </source>
</evidence>
<reference evidence="6 7" key="1">
    <citation type="submission" date="2017-04" db="EMBL/GenBank/DDBJ databases">
        <authorList>
            <person name="Afonso C.L."/>
            <person name="Miller P.J."/>
            <person name="Scott M.A."/>
            <person name="Spackman E."/>
            <person name="Goraichik I."/>
            <person name="Dimitrov K.M."/>
            <person name="Suarez D.L."/>
            <person name="Swayne D.E."/>
        </authorList>
    </citation>
    <scope>NUCLEOTIDE SEQUENCE [LARGE SCALE GENOMIC DNA]</scope>
    <source>
        <strain evidence="6">LMG 28154</strain>
    </source>
</reference>
<dbReference type="PROSITE" id="PS00165">
    <property type="entry name" value="DEHYDRATASE_SER_THR"/>
    <property type="match status" value="1"/>
</dbReference>
<feature type="domain" description="Tryptophan synthase beta chain-like PALP" evidence="5">
    <location>
        <begin position="68"/>
        <end position="356"/>
    </location>
</feature>
<dbReference type="GO" id="GO:0004794">
    <property type="term" value="F:threonine deaminase activity"/>
    <property type="evidence" value="ECO:0007669"/>
    <property type="project" value="TreeGrafter"/>
</dbReference>
<dbReference type="Pfam" id="PF00291">
    <property type="entry name" value="PALP"/>
    <property type="match status" value="1"/>
</dbReference>
<organism evidence="6 7">
    <name type="scientific">Burkholderia singularis</name>
    <dbReference type="NCBI Taxonomy" id="1503053"/>
    <lineage>
        <taxon>Bacteria</taxon>
        <taxon>Pseudomonadati</taxon>
        <taxon>Pseudomonadota</taxon>
        <taxon>Betaproteobacteria</taxon>
        <taxon>Burkholderiales</taxon>
        <taxon>Burkholderiaceae</taxon>
        <taxon>Burkholderia</taxon>
        <taxon>pseudomallei group</taxon>
    </lineage>
</organism>
<gene>
    <name evidence="6" type="ORF">BSIN_1716</name>
</gene>
<dbReference type="InterPro" id="IPR001926">
    <property type="entry name" value="TrpB-like_PALP"/>
</dbReference>
<dbReference type="GO" id="GO:0009097">
    <property type="term" value="P:isoleucine biosynthetic process"/>
    <property type="evidence" value="ECO:0007669"/>
    <property type="project" value="TreeGrafter"/>
</dbReference>